<evidence type="ECO:0000313" key="6">
    <source>
        <dbReference type="Proteomes" id="UP000179807"/>
    </source>
</evidence>
<dbReference type="Pfam" id="PF12894">
    <property type="entry name" value="ANAPC4_WD40"/>
    <property type="match status" value="1"/>
</dbReference>
<organism evidence="5 6">
    <name type="scientific">Tritrichomonas foetus</name>
    <dbReference type="NCBI Taxonomy" id="1144522"/>
    <lineage>
        <taxon>Eukaryota</taxon>
        <taxon>Metamonada</taxon>
        <taxon>Parabasalia</taxon>
        <taxon>Tritrichomonadida</taxon>
        <taxon>Tritrichomonadidae</taxon>
        <taxon>Tritrichomonas</taxon>
    </lineage>
</organism>
<name>A0A1J4K7R5_9EUKA</name>
<keyword evidence="6" id="KW-1185">Reference proteome</keyword>
<dbReference type="RefSeq" id="XP_068358597.1">
    <property type="nucleotide sequence ID" value="XM_068505173.1"/>
</dbReference>
<gene>
    <name evidence="5" type="ORF">TRFO_26810</name>
</gene>
<evidence type="ECO:0000256" key="1">
    <source>
        <dbReference type="ARBA" id="ARBA00022574"/>
    </source>
</evidence>
<proteinExistence type="predicted"/>
<dbReference type="InterPro" id="IPR001680">
    <property type="entry name" value="WD40_rpt"/>
</dbReference>
<keyword evidence="1 3" id="KW-0853">WD repeat</keyword>
<dbReference type="VEuPathDB" id="TrichDB:TRFO_26810"/>
<evidence type="ECO:0000256" key="3">
    <source>
        <dbReference type="PROSITE-ProRule" id="PRU00221"/>
    </source>
</evidence>
<dbReference type="PROSITE" id="PS50082">
    <property type="entry name" value="WD_REPEATS_2"/>
    <property type="match status" value="2"/>
</dbReference>
<dbReference type="SUPFAM" id="SSF50978">
    <property type="entry name" value="WD40 repeat-like"/>
    <property type="match status" value="1"/>
</dbReference>
<dbReference type="InterPro" id="IPR015943">
    <property type="entry name" value="WD40/YVTN_repeat-like_dom_sf"/>
</dbReference>
<evidence type="ECO:0000313" key="5">
    <source>
        <dbReference type="EMBL" id="OHT05461.1"/>
    </source>
</evidence>
<dbReference type="PROSITE" id="PS00678">
    <property type="entry name" value="WD_REPEATS_1"/>
    <property type="match status" value="1"/>
</dbReference>
<feature type="repeat" description="WD" evidence="3">
    <location>
        <begin position="103"/>
        <end position="144"/>
    </location>
</feature>
<accession>A0A1J4K7R5</accession>
<dbReference type="InterPro" id="IPR019775">
    <property type="entry name" value="WD40_repeat_CS"/>
</dbReference>
<sequence>MTTFLEPSHSGTSWKVEHENSDVTSMKFSPDGKILAVGCFNGNVYIRAARESRLMYRIQAVSTESPITSIKWHPVIPNAIIAASASGFVSAWHTETGQRLWSFKEGDNSINSIDVSPNGQNFVTAGADCIVRTYNLSSRALVSEMKTKLYMQGVVSGHENRIFSTIYINNDLIATSGWDDTVILWDTRSSEVVRSIFGPQVCGESMAHVNNVLVTGSWRDTQQLQFWDIGTGKNLNSITVTSNKEPLQIYSIALNKDKKVVGVSGSGLNCASFYKTNDFRFVAQTERYDACVNSISFGHDRFAIGLANSTVYCDYFNA</sequence>
<keyword evidence="2" id="KW-0677">Repeat</keyword>
<dbReference type="PANTHER" id="PTHR47822">
    <property type="entry name" value="CARBOHYDRATE BINDING DOMAIN CONTAINING PROTEIN"/>
    <property type="match status" value="1"/>
</dbReference>
<comment type="caution">
    <text evidence="5">The sequence shown here is derived from an EMBL/GenBank/DDBJ whole genome shotgun (WGS) entry which is preliminary data.</text>
</comment>
<dbReference type="EMBL" id="MLAK01000757">
    <property type="protein sequence ID" value="OHT05461.1"/>
    <property type="molecule type" value="Genomic_DNA"/>
</dbReference>
<dbReference type="Gene3D" id="2.130.10.10">
    <property type="entry name" value="YVTN repeat-like/Quinoprotein amine dehydrogenase"/>
    <property type="match status" value="2"/>
</dbReference>
<evidence type="ECO:0000256" key="2">
    <source>
        <dbReference type="ARBA" id="ARBA00022737"/>
    </source>
</evidence>
<evidence type="ECO:0000259" key="4">
    <source>
        <dbReference type="Pfam" id="PF12894"/>
    </source>
</evidence>
<reference evidence="5" key="1">
    <citation type="submission" date="2016-10" db="EMBL/GenBank/DDBJ databases">
        <authorList>
            <person name="Benchimol M."/>
            <person name="Almeida L.G."/>
            <person name="Vasconcelos A.T."/>
            <person name="Perreira-Neves A."/>
            <person name="Rosa I.A."/>
            <person name="Tasca T."/>
            <person name="Bogo M.R."/>
            <person name="de Souza W."/>
        </authorList>
    </citation>
    <scope>NUCLEOTIDE SEQUENCE [LARGE SCALE GENOMIC DNA]</scope>
    <source>
        <strain evidence="5">K</strain>
    </source>
</reference>
<dbReference type="PROSITE" id="PS50294">
    <property type="entry name" value="WD_REPEATS_REGION"/>
    <property type="match status" value="1"/>
</dbReference>
<dbReference type="GeneID" id="94839877"/>
<dbReference type="InterPro" id="IPR024977">
    <property type="entry name" value="Apc4-like_WD40_dom"/>
</dbReference>
<dbReference type="PANTHER" id="PTHR47822:SF2">
    <property type="entry name" value="F-BOX AND WD-40 DOMAIN PROTEIN 7"/>
    <property type="match status" value="1"/>
</dbReference>
<dbReference type="AlphaFoldDB" id="A0A1J4K7R5"/>
<dbReference type="Proteomes" id="UP000179807">
    <property type="component" value="Unassembled WGS sequence"/>
</dbReference>
<feature type="repeat" description="WD" evidence="3">
    <location>
        <begin position="155"/>
        <end position="195"/>
    </location>
</feature>
<protein>
    <submittedName>
        <fullName evidence="5">Carbohydrate binding domain containing protein</fullName>
    </submittedName>
</protein>
<dbReference type="InterPro" id="IPR036322">
    <property type="entry name" value="WD40_repeat_dom_sf"/>
</dbReference>
<dbReference type="Pfam" id="PF00400">
    <property type="entry name" value="WD40"/>
    <property type="match status" value="2"/>
</dbReference>
<feature type="domain" description="Anaphase-promoting complex subunit 4-like WD40" evidence="4">
    <location>
        <begin position="14"/>
        <end position="73"/>
    </location>
</feature>
<dbReference type="OrthoDB" id="10251741at2759"/>
<dbReference type="SMART" id="SM00320">
    <property type="entry name" value="WD40"/>
    <property type="match status" value="4"/>
</dbReference>